<dbReference type="InterPro" id="IPR017871">
    <property type="entry name" value="ABC_transporter-like_CS"/>
</dbReference>
<evidence type="ECO:0000259" key="5">
    <source>
        <dbReference type="PROSITE" id="PS50893"/>
    </source>
</evidence>
<dbReference type="EMBL" id="JADKGK010000022">
    <property type="protein sequence ID" value="MBL0004896.1"/>
    <property type="molecule type" value="Genomic_DNA"/>
</dbReference>
<dbReference type="Gene3D" id="3.40.50.300">
    <property type="entry name" value="P-loop containing nucleotide triphosphate hydrolases"/>
    <property type="match status" value="1"/>
</dbReference>
<dbReference type="AlphaFoldDB" id="A0A935M6A4"/>
<gene>
    <name evidence="6" type="ORF">IPI13_06065</name>
    <name evidence="7" type="ORF">IPP00_13220</name>
</gene>
<evidence type="ECO:0000256" key="4">
    <source>
        <dbReference type="SAM" id="MobiDB-lite"/>
    </source>
</evidence>
<keyword evidence="2" id="KW-0547">Nucleotide-binding</keyword>
<dbReference type="Proteomes" id="UP000726105">
    <property type="component" value="Unassembled WGS sequence"/>
</dbReference>
<dbReference type="InterPro" id="IPR050153">
    <property type="entry name" value="Metal_Ion_Import_ABC"/>
</dbReference>
<dbReference type="GO" id="GO:0005524">
    <property type="term" value="F:ATP binding"/>
    <property type="evidence" value="ECO:0007669"/>
    <property type="project" value="UniProtKB-KW"/>
</dbReference>
<dbReference type="InterPro" id="IPR003439">
    <property type="entry name" value="ABC_transporter-like_ATP-bd"/>
</dbReference>
<dbReference type="PROSITE" id="PS50893">
    <property type="entry name" value="ABC_TRANSPORTER_2"/>
    <property type="match status" value="1"/>
</dbReference>
<dbReference type="SMART" id="SM00382">
    <property type="entry name" value="AAA"/>
    <property type="match status" value="1"/>
</dbReference>
<feature type="region of interest" description="Disordered" evidence="4">
    <location>
        <begin position="260"/>
        <end position="281"/>
    </location>
</feature>
<evidence type="ECO:0000313" key="7">
    <source>
        <dbReference type="EMBL" id="MBL0004896.1"/>
    </source>
</evidence>
<dbReference type="Pfam" id="PF00005">
    <property type="entry name" value="ABC_tran"/>
    <property type="match status" value="1"/>
</dbReference>
<dbReference type="SUPFAM" id="SSF52540">
    <property type="entry name" value="P-loop containing nucleoside triphosphate hydrolases"/>
    <property type="match status" value="1"/>
</dbReference>
<keyword evidence="1" id="KW-0813">Transport</keyword>
<dbReference type="PANTHER" id="PTHR42734">
    <property type="entry name" value="METAL TRANSPORT SYSTEM ATP-BINDING PROTEIN TM_0124-RELATED"/>
    <property type="match status" value="1"/>
</dbReference>
<dbReference type="InterPro" id="IPR003593">
    <property type="entry name" value="AAA+_ATPase"/>
</dbReference>
<dbReference type="InterPro" id="IPR027417">
    <property type="entry name" value="P-loop_NTPase"/>
</dbReference>
<dbReference type="PROSITE" id="PS00211">
    <property type="entry name" value="ABC_TRANSPORTER_1"/>
    <property type="match status" value="1"/>
</dbReference>
<protein>
    <submittedName>
        <fullName evidence="6">Metal ABC transporter ATP-binding protein</fullName>
    </submittedName>
</protein>
<evidence type="ECO:0000313" key="8">
    <source>
        <dbReference type="Proteomes" id="UP000726105"/>
    </source>
</evidence>
<evidence type="ECO:0000256" key="2">
    <source>
        <dbReference type="ARBA" id="ARBA00022741"/>
    </source>
</evidence>
<evidence type="ECO:0000313" key="6">
    <source>
        <dbReference type="EMBL" id="MBK7272739.1"/>
    </source>
</evidence>
<name>A0A935M6A4_9MICO</name>
<evidence type="ECO:0000256" key="3">
    <source>
        <dbReference type="ARBA" id="ARBA00022840"/>
    </source>
</evidence>
<feature type="domain" description="ABC transporter" evidence="5">
    <location>
        <begin position="20"/>
        <end position="254"/>
    </location>
</feature>
<keyword evidence="3 6" id="KW-0067">ATP-binding</keyword>
<dbReference type="Proteomes" id="UP000886632">
    <property type="component" value="Unassembled WGS sequence"/>
</dbReference>
<evidence type="ECO:0000256" key="1">
    <source>
        <dbReference type="ARBA" id="ARBA00022448"/>
    </source>
</evidence>
<accession>A0A935M6A4</accession>
<dbReference type="GO" id="GO:0016887">
    <property type="term" value="F:ATP hydrolysis activity"/>
    <property type="evidence" value="ECO:0007669"/>
    <property type="project" value="InterPro"/>
</dbReference>
<reference evidence="6 8" key="1">
    <citation type="submission" date="2020-10" db="EMBL/GenBank/DDBJ databases">
        <title>Connecting structure to function with the recovery of over 1000 high-quality activated sludge metagenome-assembled genomes encoding full-length rRNA genes using long-read sequencing.</title>
        <authorList>
            <person name="Singleton C.M."/>
            <person name="Petriglieri F."/>
            <person name="Kristensen J.M."/>
            <person name="Kirkegaard R.H."/>
            <person name="Michaelsen T.Y."/>
            <person name="Andersen M.H."/>
            <person name="Karst S.M."/>
            <person name="Dueholm M.S."/>
            <person name="Nielsen P.H."/>
            <person name="Albertsen M."/>
        </authorList>
    </citation>
    <scope>NUCLEOTIDE SEQUENCE [LARGE SCALE GENOMIC DNA]</scope>
    <source>
        <strain evidence="6">Ega_18-Q3-R5-49_MAXAC.001</strain>
        <strain evidence="7">Ribe_18-Q3-R11-54_MAXAC.001</strain>
    </source>
</reference>
<dbReference type="EMBL" id="JADJIB010000002">
    <property type="protein sequence ID" value="MBK7272739.1"/>
    <property type="molecule type" value="Genomic_DNA"/>
</dbReference>
<proteinExistence type="predicted"/>
<sequence>MSTPPAPPTPDPPATAPPVIALRGASFGYGDHAVVHDVDLTITAGEVVLVLGPNGSGKSTIAKGLFGLTDLLAGEVDVFGMPRADFRDFPRLGYVPQRHTLASSVTVTVSEVVSSGRLSRQSWLGIATRADRQQVRRALELVGLADRAGIDVGALSGGQQRRVLIARALAGEPDVLVMDEPTAGVDIASQHGLVEVLARLVAEGLTLVVVTHELAAFADLVTRVVVVDAGRIAFDGSRDEFVAAGSDVLHDHDWHHHLDRPDRRPAVISAEGPLSQGGSRE</sequence>
<organism evidence="6 8">
    <name type="scientific">Candidatus Phosphoribacter hodrii</name>
    <dbReference type="NCBI Taxonomy" id="2953743"/>
    <lineage>
        <taxon>Bacteria</taxon>
        <taxon>Bacillati</taxon>
        <taxon>Actinomycetota</taxon>
        <taxon>Actinomycetes</taxon>
        <taxon>Micrococcales</taxon>
        <taxon>Dermatophilaceae</taxon>
        <taxon>Candidatus Phosphoribacter</taxon>
    </lineage>
</organism>
<comment type="caution">
    <text evidence="6">The sequence shown here is derived from an EMBL/GenBank/DDBJ whole genome shotgun (WGS) entry which is preliminary data.</text>
</comment>